<reference evidence="3 4" key="1">
    <citation type="journal article" date="2020" name="Cell Host Microbe">
        <title>Functional and Genomic Variation between Human-Derived Isolates of Lachnospiraceae Reveals Inter- and Intra-Species Diversity.</title>
        <authorList>
            <person name="Sorbara M.T."/>
            <person name="Littmann E.R."/>
            <person name="Fontana E."/>
            <person name="Moody T.U."/>
            <person name="Kohout C.E."/>
            <person name="Gjonbalaj M."/>
            <person name="Eaton V."/>
            <person name="Seok R."/>
            <person name="Leiner I.M."/>
            <person name="Pamer E.G."/>
        </authorList>
    </citation>
    <scope>NUCLEOTIDE SEQUENCE [LARGE SCALE GENOMIC DNA]</scope>
    <source>
        <strain evidence="3 4">MSK.1.17</strain>
    </source>
</reference>
<sequence>MTEIIEWMTRMTRQGFPCLFHLLTGLYCPGCGGTRAVRAMAAGNLRLSFQYHPLVLYTAAVLTVELLSLAISKAAKNPRWYLGHETLFVYIAAGIIVVNWIGKNVLLVFFGIDLLPAWG</sequence>
<feature type="transmembrane region" description="Helical" evidence="1">
    <location>
        <begin position="54"/>
        <end position="75"/>
    </location>
</feature>
<evidence type="ECO:0000256" key="1">
    <source>
        <dbReference type="SAM" id="Phobius"/>
    </source>
</evidence>
<gene>
    <name evidence="3" type="ORF">G5B36_28240</name>
    <name evidence="2" type="ORF">L0N08_29040</name>
</gene>
<dbReference type="EMBL" id="JAAITT010000079">
    <property type="protein sequence ID" value="NSJ52538.1"/>
    <property type="molecule type" value="Genomic_DNA"/>
</dbReference>
<evidence type="ECO:0000313" key="5">
    <source>
        <dbReference type="Proteomes" id="UP001299608"/>
    </source>
</evidence>
<keyword evidence="4" id="KW-1185">Reference proteome</keyword>
<dbReference type="InterPro" id="IPR021215">
    <property type="entry name" value="DUF2752"/>
</dbReference>
<name>A0AAX1SD22_9FIRM</name>
<accession>A0AAX1SD22</accession>
<evidence type="ECO:0000313" key="4">
    <source>
        <dbReference type="Proteomes" id="UP000669239"/>
    </source>
</evidence>
<dbReference type="Proteomes" id="UP001299608">
    <property type="component" value="Unassembled WGS sequence"/>
</dbReference>
<comment type="caution">
    <text evidence="2">The sequence shown here is derived from an EMBL/GenBank/DDBJ whole genome shotgun (WGS) entry which is preliminary data.</text>
</comment>
<feature type="transmembrane region" description="Helical" evidence="1">
    <location>
        <begin position="87"/>
        <end position="112"/>
    </location>
</feature>
<dbReference type="GeneID" id="97208369"/>
<keyword evidence="1" id="KW-1133">Transmembrane helix</keyword>
<reference evidence="3" key="2">
    <citation type="submission" date="2020-02" db="EMBL/GenBank/DDBJ databases">
        <authorList>
            <person name="Littmann E."/>
            <person name="Sorbara M."/>
        </authorList>
    </citation>
    <scope>NUCLEOTIDE SEQUENCE</scope>
    <source>
        <strain evidence="3">MSK.1.17</strain>
    </source>
</reference>
<dbReference type="Pfam" id="PF10825">
    <property type="entry name" value="DUF2752"/>
    <property type="match status" value="1"/>
</dbReference>
<reference evidence="2" key="3">
    <citation type="submission" date="2022-01" db="EMBL/GenBank/DDBJ databases">
        <title>Collection of gut derived symbiotic bacterial strains cultured from healthy donors.</title>
        <authorList>
            <person name="Lin H."/>
            <person name="Kohout C."/>
            <person name="Waligurski E."/>
            <person name="Pamer E.G."/>
        </authorList>
    </citation>
    <scope>NUCLEOTIDE SEQUENCE</scope>
    <source>
        <strain evidence="2">DFI.6.55</strain>
    </source>
</reference>
<dbReference type="RefSeq" id="WP_117563350.1">
    <property type="nucleotide sequence ID" value="NZ_BAABZL010000001.1"/>
</dbReference>
<protein>
    <submittedName>
        <fullName evidence="2">DUF2752 domain-containing protein</fullName>
    </submittedName>
</protein>
<proteinExistence type="predicted"/>
<organism evidence="2 5">
    <name type="scientific">Enterocloster aldenensis</name>
    <dbReference type="NCBI Taxonomy" id="358742"/>
    <lineage>
        <taxon>Bacteria</taxon>
        <taxon>Bacillati</taxon>
        <taxon>Bacillota</taxon>
        <taxon>Clostridia</taxon>
        <taxon>Lachnospirales</taxon>
        <taxon>Lachnospiraceae</taxon>
        <taxon>Enterocloster</taxon>
    </lineage>
</organism>
<dbReference type="Proteomes" id="UP000669239">
    <property type="component" value="Unassembled WGS sequence"/>
</dbReference>
<dbReference type="AlphaFoldDB" id="A0AAX1SD22"/>
<evidence type="ECO:0000313" key="3">
    <source>
        <dbReference type="EMBL" id="NSJ52538.1"/>
    </source>
</evidence>
<evidence type="ECO:0000313" key="2">
    <source>
        <dbReference type="EMBL" id="MCG4749451.1"/>
    </source>
</evidence>
<dbReference type="EMBL" id="JAKNGE010000067">
    <property type="protein sequence ID" value="MCG4749451.1"/>
    <property type="molecule type" value="Genomic_DNA"/>
</dbReference>
<keyword evidence="1" id="KW-0472">Membrane</keyword>
<keyword evidence="1" id="KW-0812">Transmembrane</keyword>